<evidence type="ECO:0000313" key="6">
    <source>
        <dbReference type="EMBL" id="CAF1239487.1"/>
    </source>
</evidence>
<dbReference type="InterPro" id="IPR001895">
    <property type="entry name" value="RASGEF_cat_dom"/>
</dbReference>
<sequence length="710" mass="81181">MIFFSEVETTTTDNVLDSSSLSMSNSNKSLNRSSSNPDLSPSSISNKSMSSSISTFNSTINEEDNATFVVKVYRSDQSYKYFPVLKDTTAKQLVMLAITEFSILDQSSHVSSCEEIDLLRHYSLCEISVENGVIKQKRLSDHIDNLCERLPINARYYLKNNHSTDTLVPDHLTNEFIREARIHFLQLDSLEICAQLTLRDFEIFKSIQPTEYIDHIFKLKSSYGIPHLEKFLRLPNKEMYWTITEIIRETNIMHRSKIIKHFIKIAKSCKDVKNFNSMFSVISGLDHKAVQRLQTTWERVPEKYKKIFEELKSLLDLSRNMSVYRNLLKNELIGPPIIPMFPVCMKDLTFIHLGNQTKDNGLVNFEKLRMIAKEIRYIMNMSSSPYDLSNMFDSSTSHSQFFSSFGHQSTTDSVGTMRRNQTTVRLSVMTNAKRIYDETLMVKKVKTYLNNAEIIEDEDRLLALTHPCEPVTTIKRRPSPSTSSLSSNSSCDRRGGAIQLTKFGTQSPDDVNKLLRLSNSSHQIKSRAPLKPNSNSSSSILQTTSPLINNTLTTTGLTSVNELNQHRRQHVTKIRDANKLTSESSSLNFKPPSSTFHVRSHVQFNQNNNNNNNNNNNLSKHIDSGNDSLHLKDTHNAGDRSEKLTHNTFTDEYSSNKTRNQTKSKMHYNDIPRPITIRTRMQRSKSQNEVNTNPEEPTVDYDDHGQVTAV</sequence>
<feature type="region of interest" description="Disordered" evidence="3">
    <location>
        <begin position="522"/>
        <end position="542"/>
    </location>
</feature>
<dbReference type="GO" id="GO:0007265">
    <property type="term" value="P:Ras protein signal transduction"/>
    <property type="evidence" value="ECO:0007669"/>
    <property type="project" value="TreeGrafter"/>
</dbReference>
<name>A0A814Z8E1_9BILA</name>
<feature type="region of interest" description="Disordered" evidence="3">
    <location>
        <begin position="559"/>
        <end position="664"/>
    </location>
</feature>
<evidence type="ECO:0000259" key="5">
    <source>
        <dbReference type="PROSITE" id="PS50200"/>
    </source>
</evidence>
<evidence type="ECO:0000256" key="2">
    <source>
        <dbReference type="PROSITE-ProRule" id="PRU00168"/>
    </source>
</evidence>
<feature type="compositionally biased region" description="Polar residues" evidence="3">
    <location>
        <begin position="579"/>
        <end position="597"/>
    </location>
</feature>
<dbReference type="Proteomes" id="UP000663882">
    <property type="component" value="Unassembled WGS sequence"/>
</dbReference>
<feature type="region of interest" description="Disordered" evidence="3">
    <location>
        <begin position="472"/>
        <end position="492"/>
    </location>
</feature>
<organism evidence="6 7">
    <name type="scientific">Rotaria sordida</name>
    <dbReference type="NCBI Taxonomy" id="392033"/>
    <lineage>
        <taxon>Eukaryota</taxon>
        <taxon>Metazoa</taxon>
        <taxon>Spiralia</taxon>
        <taxon>Gnathifera</taxon>
        <taxon>Rotifera</taxon>
        <taxon>Eurotatoria</taxon>
        <taxon>Bdelloidea</taxon>
        <taxon>Philodinida</taxon>
        <taxon>Philodinidae</taxon>
        <taxon>Rotaria</taxon>
    </lineage>
</organism>
<comment type="caution">
    <text evidence="6">The sequence shown here is derived from an EMBL/GenBank/DDBJ whole genome shotgun (WGS) entry which is preliminary data.</text>
</comment>
<dbReference type="SMART" id="SM00314">
    <property type="entry name" value="RA"/>
    <property type="match status" value="1"/>
</dbReference>
<dbReference type="PROSITE" id="PS50200">
    <property type="entry name" value="RA"/>
    <property type="match status" value="1"/>
</dbReference>
<feature type="compositionally biased region" description="Low complexity" evidence="3">
    <location>
        <begin position="605"/>
        <end position="617"/>
    </location>
</feature>
<dbReference type="Gene3D" id="1.10.840.10">
    <property type="entry name" value="Ras guanine-nucleotide exchange factors catalytic domain"/>
    <property type="match status" value="1"/>
</dbReference>
<feature type="compositionally biased region" description="Low complexity" evidence="3">
    <location>
        <begin position="479"/>
        <end position="490"/>
    </location>
</feature>
<feature type="compositionally biased region" description="Polar residues" evidence="3">
    <location>
        <begin position="646"/>
        <end position="659"/>
    </location>
</feature>
<dbReference type="EMBL" id="CAJNOO010002136">
    <property type="protein sequence ID" value="CAF1239487.1"/>
    <property type="molecule type" value="Genomic_DNA"/>
</dbReference>
<dbReference type="CDD" id="cd00155">
    <property type="entry name" value="RasGEF"/>
    <property type="match status" value="1"/>
</dbReference>
<dbReference type="InterPro" id="IPR023578">
    <property type="entry name" value="Ras_GEF_dom_sf"/>
</dbReference>
<dbReference type="PANTHER" id="PTHR23113">
    <property type="entry name" value="GUANINE NUCLEOTIDE EXCHANGE FACTOR"/>
    <property type="match status" value="1"/>
</dbReference>
<dbReference type="InterPro" id="IPR036964">
    <property type="entry name" value="RASGEF_cat_dom_sf"/>
</dbReference>
<protein>
    <submittedName>
        <fullName evidence="6">Uncharacterized protein</fullName>
    </submittedName>
</protein>
<evidence type="ECO:0000256" key="3">
    <source>
        <dbReference type="SAM" id="MobiDB-lite"/>
    </source>
</evidence>
<dbReference type="InterPro" id="IPR008937">
    <property type="entry name" value="Ras-like_GEF"/>
</dbReference>
<evidence type="ECO:0000256" key="1">
    <source>
        <dbReference type="ARBA" id="ARBA00022658"/>
    </source>
</evidence>
<feature type="compositionally biased region" description="Basic and acidic residues" evidence="3">
    <location>
        <begin position="620"/>
        <end position="645"/>
    </location>
</feature>
<evidence type="ECO:0000259" key="4">
    <source>
        <dbReference type="PROSITE" id="PS50009"/>
    </source>
</evidence>
<dbReference type="PANTHER" id="PTHR23113:SF249">
    <property type="entry name" value="RAP GUANINE NUCLEOTIDE EXCHANGE FACTOR 6"/>
    <property type="match status" value="1"/>
</dbReference>
<gene>
    <name evidence="6" type="ORF">RFH988_LOCUS26595</name>
</gene>
<feature type="region of interest" description="Disordered" evidence="3">
    <location>
        <begin position="677"/>
        <end position="710"/>
    </location>
</feature>
<feature type="region of interest" description="Disordered" evidence="3">
    <location>
        <begin position="25"/>
        <end position="47"/>
    </location>
</feature>
<dbReference type="GO" id="GO:0005085">
    <property type="term" value="F:guanyl-nucleotide exchange factor activity"/>
    <property type="evidence" value="ECO:0007669"/>
    <property type="project" value="UniProtKB-KW"/>
</dbReference>
<dbReference type="AlphaFoldDB" id="A0A814Z8E1"/>
<proteinExistence type="predicted"/>
<accession>A0A814Z8E1</accession>
<dbReference type="GO" id="GO:0016324">
    <property type="term" value="C:apical plasma membrane"/>
    <property type="evidence" value="ECO:0007669"/>
    <property type="project" value="TreeGrafter"/>
</dbReference>
<feature type="domain" description="Ras-GEF" evidence="4">
    <location>
        <begin position="188"/>
        <end position="415"/>
    </location>
</feature>
<keyword evidence="1 2" id="KW-0344">Guanine-nucleotide releasing factor</keyword>
<feature type="compositionally biased region" description="Polar residues" evidence="3">
    <location>
        <begin position="684"/>
        <end position="695"/>
    </location>
</feature>
<dbReference type="PROSITE" id="PS50009">
    <property type="entry name" value="RASGEF_CAT"/>
    <property type="match status" value="1"/>
</dbReference>
<dbReference type="SMART" id="SM00147">
    <property type="entry name" value="RasGEF"/>
    <property type="match status" value="1"/>
</dbReference>
<feature type="compositionally biased region" description="Low complexity" evidence="3">
    <location>
        <begin position="532"/>
        <end position="542"/>
    </location>
</feature>
<feature type="domain" description="Ras-associating" evidence="5">
    <location>
        <begin position="66"/>
        <end position="163"/>
    </location>
</feature>
<dbReference type="InterPro" id="IPR000159">
    <property type="entry name" value="RA_dom"/>
</dbReference>
<dbReference type="OrthoDB" id="21144at2759"/>
<reference evidence="6" key="1">
    <citation type="submission" date="2021-02" db="EMBL/GenBank/DDBJ databases">
        <authorList>
            <person name="Nowell W R."/>
        </authorList>
    </citation>
    <scope>NUCLEOTIDE SEQUENCE</scope>
</reference>
<dbReference type="Pfam" id="PF00617">
    <property type="entry name" value="RasGEF"/>
    <property type="match status" value="1"/>
</dbReference>
<feature type="compositionally biased region" description="Basic and acidic residues" evidence="3">
    <location>
        <begin position="701"/>
        <end position="710"/>
    </location>
</feature>
<dbReference type="SUPFAM" id="SSF48366">
    <property type="entry name" value="Ras GEF"/>
    <property type="match status" value="1"/>
</dbReference>
<evidence type="ECO:0000313" key="7">
    <source>
        <dbReference type="Proteomes" id="UP000663882"/>
    </source>
</evidence>